<dbReference type="PANTHER" id="PTHR21098:SF0">
    <property type="entry name" value="RIBOFLAVIN SYNTHASE"/>
    <property type="match status" value="1"/>
</dbReference>
<proteinExistence type="predicted"/>
<protein>
    <recommendedName>
        <fullName evidence="2">Riboflavin synthase</fullName>
        <ecNumber evidence="2">2.5.1.9</ecNumber>
    </recommendedName>
</protein>
<dbReference type="InterPro" id="IPR017938">
    <property type="entry name" value="Riboflavin_synthase-like_b-brl"/>
</dbReference>
<feature type="domain" description="Lumazine-binding" evidence="4">
    <location>
        <begin position="1"/>
        <end position="101"/>
    </location>
</feature>
<dbReference type="NCBIfam" id="NF006767">
    <property type="entry name" value="PRK09289.1"/>
    <property type="match status" value="1"/>
</dbReference>
<dbReference type="RefSeq" id="WP_311584557.1">
    <property type="nucleotide sequence ID" value="NZ_JAVRIF010000012.1"/>
</dbReference>
<dbReference type="NCBIfam" id="TIGR00187">
    <property type="entry name" value="ribE"/>
    <property type="match status" value="1"/>
</dbReference>
<dbReference type="Proteomes" id="UP001266357">
    <property type="component" value="Unassembled WGS sequence"/>
</dbReference>
<feature type="domain" description="Lumazine-binding" evidence="4">
    <location>
        <begin position="102"/>
        <end position="198"/>
    </location>
</feature>
<dbReference type="EC" id="2.5.1.9" evidence="2"/>
<feature type="repeat" description="Lumazine-binding" evidence="3">
    <location>
        <begin position="102"/>
        <end position="198"/>
    </location>
</feature>
<organism evidence="5 6">
    <name type="scientific">Thalassotalea castellviae</name>
    <dbReference type="NCBI Taxonomy" id="3075612"/>
    <lineage>
        <taxon>Bacteria</taxon>
        <taxon>Pseudomonadati</taxon>
        <taxon>Pseudomonadota</taxon>
        <taxon>Gammaproteobacteria</taxon>
        <taxon>Alteromonadales</taxon>
        <taxon>Colwelliaceae</taxon>
        <taxon>Thalassotalea</taxon>
    </lineage>
</organism>
<reference evidence="5 6" key="1">
    <citation type="submission" date="2023-09" db="EMBL/GenBank/DDBJ databases">
        <authorList>
            <person name="Rey-Velasco X."/>
        </authorList>
    </citation>
    <scope>NUCLEOTIDE SEQUENCE [LARGE SCALE GENOMIC DNA]</scope>
    <source>
        <strain evidence="5 6">W431</strain>
    </source>
</reference>
<dbReference type="InterPro" id="IPR026017">
    <property type="entry name" value="Lumazine-bd_dom"/>
</dbReference>
<evidence type="ECO:0000313" key="6">
    <source>
        <dbReference type="Proteomes" id="UP001266357"/>
    </source>
</evidence>
<evidence type="ECO:0000313" key="5">
    <source>
        <dbReference type="EMBL" id="MDT0605192.1"/>
    </source>
</evidence>
<gene>
    <name evidence="5" type="ORF">RM573_16430</name>
</gene>
<keyword evidence="6" id="KW-1185">Reference proteome</keyword>
<sequence>MFTGIVQSQAEVYSAKYVNNFLHLIIKVQREFVDNLTLGASIAINGVCLTVVKFEITNNQAFISFDVIDETLARSNLAKLHTGMFVNVERSLSVGDEIGGHMVSGHVHTKATLVENKVTDKNCCMSFEIDTKWHKYILPKGFITVNGISLTVGELTNGQFTVHLIPETLSRTNLASLALLDEVNIEFDQQTMTIVTTIERMKLSENFAYDATSTI</sequence>
<dbReference type="EMBL" id="JAVRIF010000012">
    <property type="protein sequence ID" value="MDT0605192.1"/>
    <property type="molecule type" value="Genomic_DNA"/>
</dbReference>
<dbReference type="Pfam" id="PF00677">
    <property type="entry name" value="Lum_binding"/>
    <property type="match status" value="2"/>
</dbReference>
<comment type="caution">
    <text evidence="5">The sequence shown here is derived from an EMBL/GenBank/DDBJ whole genome shotgun (WGS) entry which is preliminary data.</text>
</comment>
<dbReference type="PIRSF" id="PIRSF000498">
    <property type="entry name" value="Riboflavin_syn_A"/>
    <property type="match status" value="1"/>
</dbReference>
<dbReference type="PROSITE" id="PS51177">
    <property type="entry name" value="LUMAZINE_BIND"/>
    <property type="match status" value="2"/>
</dbReference>
<evidence type="ECO:0000256" key="1">
    <source>
        <dbReference type="ARBA" id="ARBA00022737"/>
    </source>
</evidence>
<dbReference type="PANTHER" id="PTHR21098">
    <property type="entry name" value="RIBOFLAVIN SYNTHASE ALPHA CHAIN"/>
    <property type="match status" value="1"/>
</dbReference>
<evidence type="ECO:0000259" key="4">
    <source>
        <dbReference type="PROSITE" id="PS51177"/>
    </source>
</evidence>
<keyword evidence="1" id="KW-0677">Repeat</keyword>
<name>A0ABU3A6L9_9GAMM</name>
<evidence type="ECO:0000256" key="2">
    <source>
        <dbReference type="NCBIfam" id="TIGR00187"/>
    </source>
</evidence>
<accession>A0ABU3A6L9</accession>
<dbReference type="InterPro" id="IPR023366">
    <property type="entry name" value="ATP_synth_asu-like_sf"/>
</dbReference>
<dbReference type="InterPro" id="IPR001783">
    <property type="entry name" value="Lumazine-bd"/>
</dbReference>
<dbReference type="CDD" id="cd00402">
    <property type="entry name" value="Riboflavin_synthase_like"/>
    <property type="match status" value="1"/>
</dbReference>
<dbReference type="Gene3D" id="2.40.30.20">
    <property type="match status" value="2"/>
</dbReference>
<feature type="repeat" description="Lumazine-binding" evidence="3">
    <location>
        <begin position="1"/>
        <end position="101"/>
    </location>
</feature>
<dbReference type="NCBIfam" id="NF009566">
    <property type="entry name" value="PRK13020.1"/>
    <property type="match status" value="1"/>
</dbReference>
<dbReference type="SUPFAM" id="SSF63380">
    <property type="entry name" value="Riboflavin synthase domain-like"/>
    <property type="match status" value="2"/>
</dbReference>
<evidence type="ECO:0000256" key="3">
    <source>
        <dbReference type="PROSITE-ProRule" id="PRU00524"/>
    </source>
</evidence>